<keyword evidence="1 2" id="KW-0238">DNA-binding</keyword>
<dbReference type="STRING" id="208480.SAMN02910418_01234"/>
<accession>A0A1Q5Q286</accession>
<feature type="DNA-binding region" description="H-T-H motif" evidence="2">
    <location>
        <begin position="39"/>
        <end position="58"/>
    </location>
</feature>
<sequence length="191" mass="20428">MADNDAAPVQRRARGELRRMAIVEAAAEMIREEGPVAVSHRSVARKVGCSLSATTYYFSGLDELLAEAGKVNIRLWAHRAEQVAIAVEKEPPPTTLDGVVGAILQACLPPNDNLENHYLQLLQAASTAPVATAYAAGRERLDEAIGRVLTHLGITKSPQLIVAVVDGSAVSAISEGRDLRETARQMLAQVL</sequence>
<dbReference type="EMBL" id="MQVR01000032">
    <property type="protein sequence ID" value="OKL53968.1"/>
    <property type="molecule type" value="Genomic_DNA"/>
</dbReference>
<dbReference type="InterPro" id="IPR009057">
    <property type="entry name" value="Homeodomain-like_sf"/>
</dbReference>
<proteinExistence type="predicted"/>
<feature type="domain" description="HTH tetR-type" evidence="3">
    <location>
        <begin position="16"/>
        <end position="76"/>
    </location>
</feature>
<gene>
    <name evidence="4" type="ORF">BSZ39_06600</name>
</gene>
<dbReference type="RefSeq" id="WP_073716583.1">
    <property type="nucleotide sequence ID" value="NZ_MQVR01000032.1"/>
</dbReference>
<reference evidence="5" key="1">
    <citation type="submission" date="2016-12" db="EMBL/GenBank/DDBJ databases">
        <authorList>
            <person name="Meng X."/>
        </authorList>
    </citation>
    <scope>NUCLEOTIDE SEQUENCE [LARGE SCALE GENOMIC DNA]</scope>
    <source>
        <strain evidence="5">DSM 19116</strain>
    </source>
</reference>
<protein>
    <recommendedName>
        <fullName evidence="3">HTH tetR-type domain-containing protein</fullName>
    </recommendedName>
</protein>
<dbReference type="InterPro" id="IPR050109">
    <property type="entry name" value="HTH-type_TetR-like_transc_reg"/>
</dbReference>
<evidence type="ECO:0000256" key="1">
    <source>
        <dbReference type="ARBA" id="ARBA00023125"/>
    </source>
</evidence>
<dbReference type="GO" id="GO:0000976">
    <property type="term" value="F:transcription cis-regulatory region binding"/>
    <property type="evidence" value="ECO:0007669"/>
    <property type="project" value="TreeGrafter"/>
</dbReference>
<dbReference type="GO" id="GO:0003700">
    <property type="term" value="F:DNA-binding transcription factor activity"/>
    <property type="evidence" value="ECO:0007669"/>
    <property type="project" value="TreeGrafter"/>
</dbReference>
<dbReference type="Gene3D" id="1.10.357.10">
    <property type="entry name" value="Tetracycline Repressor, domain 2"/>
    <property type="match status" value="1"/>
</dbReference>
<dbReference type="PANTHER" id="PTHR30055">
    <property type="entry name" value="HTH-TYPE TRANSCRIPTIONAL REGULATOR RUTR"/>
    <property type="match status" value="1"/>
</dbReference>
<organism evidence="4 5">
    <name type="scientific">Bowdeniella nasicola</name>
    <dbReference type="NCBI Taxonomy" id="208480"/>
    <lineage>
        <taxon>Bacteria</taxon>
        <taxon>Bacillati</taxon>
        <taxon>Actinomycetota</taxon>
        <taxon>Actinomycetes</taxon>
        <taxon>Actinomycetales</taxon>
        <taxon>Actinomycetaceae</taxon>
        <taxon>Bowdeniella</taxon>
    </lineage>
</organism>
<evidence type="ECO:0000259" key="3">
    <source>
        <dbReference type="PROSITE" id="PS50977"/>
    </source>
</evidence>
<dbReference type="OrthoDB" id="6929199at2"/>
<dbReference type="PROSITE" id="PS50977">
    <property type="entry name" value="HTH_TETR_2"/>
    <property type="match status" value="1"/>
</dbReference>
<dbReference type="PANTHER" id="PTHR30055:SF231">
    <property type="entry name" value="TRANSCRIPTIONAL REGULATORY PROTEIN (PROBABLY DEOR-FAMILY)-RELATED"/>
    <property type="match status" value="1"/>
</dbReference>
<keyword evidence="5" id="KW-1185">Reference proteome</keyword>
<evidence type="ECO:0000313" key="4">
    <source>
        <dbReference type="EMBL" id="OKL53968.1"/>
    </source>
</evidence>
<evidence type="ECO:0000313" key="5">
    <source>
        <dbReference type="Proteomes" id="UP000185628"/>
    </source>
</evidence>
<name>A0A1Q5Q286_9ACTO</name>
<dbReference type="AlphaFoldDB" id="A0A1Q5Q286"/>
<dbReference type="InterPro" id="IPR001647">
    <property type="entry name" value="HTH_TetR"/>
</dbReference>
<dbReference type="Proteomes" id="UP000185628">
    <property type="component" value="Unassembled WGS sequence"/>
</dbReference>
<comment type="caution">
    <text evidence="4">The sequence shown here is derived from an EMBL/GenBank/DDBJ whole genome shotgun (WGS) entry which is preliminary data.</text>
</comment>
<evidence type="ECO:0000256" key="2">
    <source>
        <dbReference type="PROSITE-ProRule" id="PRU00335"/>
    </source>
</evidence>
<dbReference type="SUPFAM" id="SSF46689">
    <property type="entry name" value="Homeodomain-like"/>
    <property type="match status" value="1"/>
</dbReference>